<organism evidence="3 4">
    <name type="scientific">Saprospira grandis (strain Lewin)</name>
    <dbReference type="NCBI Taxonomy" id="984262"/>
    <lineage>
        <taxon>Bacteria</taxon>
        <taxon>Pseudomonadati</taxon>
        <taxon>Bacteroidota</taxon>
        <taxon>Saprospiria</taxon>
        <taxon>Saprospirales</taxon>
        <taxon>Saprospiraceae</taxon>
        <taxon>Saprospira</taxon>
    </lineage>
</organism>
<gene>
    <name evidence="3" type="ordered locus">SGRA_2369</name>
</gene>
<dbReference type="HOGENOM" id="CLU_1119542_0_0_10"/>
<evidence type="ECO:0000256" key="1">
    <source>
        <dbReference type="SAM" id="MobiDB-lite"/>
    </source>
</evidence>
<evidence type="ECO:0000313" key="4">
    <source>
        <dbReference type="Proteomes" id="UP000007519"/>
    </source>
</evidence>
<evidence type="ECO:0000259" key="2">
    <source>
        <dbReference type="Pfam" id="PF14024"/>
    </source>
</evidence>
<protein>
    <recommendedName>
        <fullName evidence="2">DUF4240 domain-containing protein</fullName>
    </recommendedName>
</protein>
<reference evidence="3 4" key="1">
    <citation type="journal article" date="2012" name="Stand. Genomic Sci.">
        <title>Complete genome sequencing and analysis of Saprospira grandis str. Lewin, a predatory marine bacterium.</title>
        <authorList>
            <person name="Saw J.H."/>
            <person name="Yuryev A."/>
            <person name="Kanbe M."/>
            <person name="Hou S."/>
            <person name="Young A.G."/>
            <person name="Aizawa S."/>
            <person name="Alam M."/>
        </authorList>
    </citation>
    <scope>NUCLEOTIDE SEQUENCE [LARGE SCALE GENOMIC DNA]</scope>
    <source>
        <strain evidence="3 4">Lewin</strain>
    </source>
</reference>
<dbReference type="InterPro" id="IPR025334">
    <property type="entry name" value="DUF4240"/>
</dbReference>
<name>H6L4S3_SAPGL</name>
<dbReference type="Pfam" id="PF14024">
    <property type="entry name" value="DUF4240"/>
    <property type="match status" value="1"/>
</dbReference>
<dbReference type="KEGG" id="sgn:SGRA_2369"/>
<dbReference type="Proteomes" id="UP000007519">
    <property type="component" value="Chromosome"/>
</dbReference>
<dbReference type="STRING" id="984262.SGRA_2369"/>
<dbReference type="AlphaFoldDB" id="H6L4S3"/>
<evidence type="ECO:0000313" key="3">
    <source>
        <dbReference type="EMBL" id="AFC25098.1"/>
    </source>
</evidence>
<dbReference type="EMBL" id="CP002831">
    <property type="protein sequence ID" value="AFC25098.1"/>
    <property type="molecule type" value="Genomic_DNA"/>
</dbReference>
<sequence>MCSSAAQPQTKAVRPQGRADLRAAKRSADERSEAEAPKKQQHKTTAMIERDFWLLIDAVKQAAGDDQQKYVALLEKLLEAMTSDSIRRHAVYLMQLLQQSSTEEVWAAHYLINGGYEEWGFEDFRYWLVAQGKQFFYDCLANPAEFLCEQVNIEEGDNPELSFYEFWSAFKTAYERKSQRNLCHTYDWLSEYEKVQQAEFSLEEKMRPLAQEYKLRKRYPALFQKFFQNFYYRLQKYQEQQSPSTEPA</sequence>
<proteinExistence type="predicted"/>
<accession>H6L4S3</accession>
<keyword evidence="4" id="KW-1185">Reference proteome</keyword>
<feature type="compositionally biased region" description="Polar residues" evidence="1">
    <location>
        <begin position="1"/>
        <end position="10"/>
    </location>
</feature>
<feature type="domain" description="DUF4240" evidence="2">
    <location>
        <begin position="47"/>
        <end position="176"/>
    </location>
</feature>
<dbReference type="eggNOG" id="COG3831">
    <property type="taxonomic scope" value="Bacteria"/>
</dbReference>
<feature type="compositionally biased region" description="Basic and acidic residues" evidence="1">
    <location>
        <begin position="17"/>
        <end position="38"/>
    </location>
</feature>
<feature type="region of interest" description="Disordered" evidence="1">
    <location>
        <begin position="1"/>
        <end position="43"/>
    </location>
</feature>